<dbReference type="GO" id="GO:0008410">
    <property type="term" value="F:CoA-transferase activity"/>
    <property type="evidence" value="ECO:0007669"/>
    <property type="project" value="InterPro"/>
</dbReference>
<dbReference type="SUPFAM" id="SSF100950">
    <property type="entry name" value="NagB/RpiA/CoA transferase-like"/>
    <property type="match status" value="1"/>
</dbReference>
<keyword evidence="1" id="KW-0808">Transferase</keyword>
<dbReference type="InterPro" id="IPR004165">
    <property type="entry name" value="CoA_trans_fam_I"/>
</dbReference>
<dbReference type="Proteomes" id="UP000216225">
    <property type="component" value="Unassembled WGS sequence"/>
</dbReference>
<dbReference type="AlphaFoldDB" id="A0A3R7EEN6"/>
<dbReference type="PANTHER" id="PTHR13707">
    <property type="entry name" value="KETOACID-COENZYME A TRANSFERASE"/>
    <property type="match status" value="1"/>
</dbReference>
<comment type="caution">
    <text evidence="1">The sequence shown here is derived from an EMBL/GenBank/DDBJ whole genome shotgun (WGS) entry which is preliminary data.</text>
</comment>
<dbReference type="PANTHER" id="PTHR13707:SF57">
    <property type="entry name" value="SUCCINYL-COA:3-KETOACID COENZYME A TRANSFERASE SUBUNIT B-RELATED"/>
    <property type="match status" value="1"/>
</dbReference>
<dbReference type="PROSITE" id="PS01274">
    <property type="entry name" value="COA_TRANSF_2"/>
    <property type="match status" value="1"/>
</dbReference>
<dbReference type="RefSeq" id="WP_094438631.1">
    <property type="nucleotide sequence ID" value="NZ_NKDB02000002.1"/>
</dbReference>
<dbReference type="Gene3D" id="3.40.1080.10">
    <property type="entry name" value="Glutaconate Coenzyme A-transferase"/>
    <property type="match status" value="1"/>
</dbReference>
<proteinExistence type="predicted"/>
<dbReference type="EMBL" id="NKDB02000002">
    <property type="protein sequence ID" value="RKJ97113.1"/>
    <property type="molecule type" value="Genomic_DNA"/>
</dbReference>
<sequence>MHTLTREDLARLVAHDLPDFSSVNLGIGMPTMAAKYLRPESGMQLHSENGILGMRGLQAGEAEDPDLINASKEFIRLAPGASIFDHALSFGIMRGGHLDVTVLGAFEVSSNGDLANWSLGASDPLPSVGGAMDLAQGARSVWVMMETRTRDGQSRLRKQCTLPLTGQGVVGRVYTELGVFAVSNGAFRPIALVKGASEDAVRGSIDGVLQWTDDYRVIASGESVTTDGGHA</sequence>
<accession>A0A3R7EEN6</accession>
<protein>
    <submittedName>
        <fullName evidence="1">3-oxoadipate CoA-transferase</fullName>
    </submittedName>
</protein>
<dbReference type="InterPro" id="IPR004164">
    <property type="entry name" value="CoA_transf_AS"/>
</dbReference>
<evidence type="ECO:0000313" key="2">
    <source>
        <dbReference type="Proteomes" id="UP000216225"/>
    </source>
</evidence>
<reference evidence="1 2" key="1">
    <citation type="submission" date="2018-09" db="EMBL/GenBank/DDBJ databases">
        <title>Genome comparison of Alicycliphilus sp. BQ1, a polyurethanolytic bacterium, with its closest phylogenetic relatives Alicycliphilus denitrificans BC and K601, unable to attack polyurethane.</title>
        <authorList>
            <person name="Loza-Tavera H."/>
            <person name="Lozano L."/>
            <person name="Cevallos M."/>
            <person name="Maya-Lucas O."/>
            <person name="Garcia-Mena J."/>
            <person name="Hernandez J."/>
        </authorList>
    </citation>
    <scope>NUCLEOTIDE SEQUENCE [LARGE SCALE GENOMIC DNA]</scope>
    <source>
        <strain evidence="1 2">BQ1</strain>
    </source>
</reference>
<organism evidence="1 2">
    <name type="scientific">Alicycliphilus denitrificans</name>
    <dbReference type="NCBI Taxonomy" id="179636"/>
    <lineage>
        <taxon>Bacteria</taxon>
        <taxon>Pseudomonadati</taxon>
        <taxon>Pseudomonadota</taxon>
        <taxon>Betaproteobacteria</taxon>
        <taxon>Burkholderiales</taxon>
        <taxon>Comamonadaceae</taxon>
        <taxon>Alicycliphilus</taxon>
    </lineage>
</organism>
<gene>
    <name evidence="1" type="ORF">CE154_014065</name>
</gene>
<evidence type="ECO:0000313" key="1">
    <source>
        <dbReference type="EMBL" id="RKJ97113.1"/>
    </source>
</evidence>
<dbReference type="InterPro" id="IPR037171">
    <property type="entry name" value="NagB/RpiA_transferase-like"/>
</dbReference>
<name>A0A3R7EEN6_9BURK</name>
<dbReference type="Pfam" id="PF01144">
    <property type="entry name" value="CoA_trans"/>
    <property type="match status" value="1"/>
</dbReference>
<dbReference type="SMART" id="SM00882">
    <property type="entry name" value="CoA_trans"/>
    <property type="match status" value="1"/>
</dbReference>